<evidence type="ECO:0000313" key="2">
    <source>
        <dbReference type="EMBL" id="MDJ1485969.1"/>
    </source>
</evidence>
<keyword evidence="1" id="KW-0812">Transmembrane</keyword>
<dbReference type="EMBL" id="JASJOS010000025">
    <property type="protein sequence ID" value="MDJ1485969.1"/>
    <property type="molecule type" value="Genomic_DNA"/>
</dbReference>
<organism evidence="2 3">
    <name type="scientific">Xanthocytophaga flava</name>
    <dbReference type="NCBI Taxonomy" id="3048013"/>
    <lineage>
        <taxon>Bacteria</taxon>
        <taxon>Pseudomonadati</taxon>
        <taxon>Bacteroidota</taxon>
        <taxon>Cytophagia</taxon>
        <taxon>Cytophagales</taxon>
        <taxon>Rhodocytophagaceae</taxon>
        <taxon>Xanthocytophaga</taxon>
    </lineage>
</organism>
<protein>
    <submittedName>
        <fullName evidence="2">Uncharacterized protein</fullName>
    </submittedName>
</protein>
<keyword evidence="1" id="KW-1133">Transmembrane helix</keyword>
<keyword evidence="1" id="KW-0472">Membrane</keyword>
<dbReference type="Proteomes" id="UP001241110">
    <property type="component" value="Unassembled WGS sequence"/>
</dbReference>
<reference evidence="2" key="1">
    <citation type="submission" date="2023-05" db="EMBL/GenBank/DDBJ databases">
        <authorList>
            <person name="Zhang X."/>
        </authorList>
    </citation>
    <scope>NUCLEOTIDE SEQUENCE</scope>
    <source>
        <strain evidence="2">YF14B1</strain>
    </source>
</reference>
<sequence length="95" mass="11046">MSVHIISVHTGEQLTRGIDPAGEKRVGPGLTLQTLSAEHPSWMEYTIGVYREIFTLKDLDCTFGLLFALWMAMGLYKWLYKWLEIKRIYSRTDCF</sequence>
<evidence type="ECO:0000313" key="3">
    <source>
        <dbReference type="Proteomes" id="UP001241110"/>
    </source>
</evidence>
<name>A0AAE3UAB2_9BACT</name>
<gene>
    <name evidence="2" type="ORF">QNI16_36145</name>
</gene>
<dbReference type="AlphaFoldDB" id="A0AAE3UAB2"/>
<accession>A0AAE3UAB2</accession>
<evidence type="ECO:0000256" key="1">
    <source>
        <dbReference type="SAM" id="Phobius"/>
    </source>
</evidence>
<comment type="caution">
    <text evidence="2">The sequence shown here is derived from an EMBL/GenBank/DDBJ whole genome shotgun (WGS) entry which is preliminary data.</text>
</comment>
<feature type="transmembrane region" description="Helical" evidence="1">
    <location>
        <begin position="62"/>
        <end position="80"/>
    </location>
</feature>
<proteinExistence type="predicted"/>
<dbReference type="RefSeq" id="WP_313989222.1">
    <property type="nucleotide sequence ID" value="NZ_JASJOS010000025.1"/>
</dbReference>